<feature type="domain" description="Trafficking protein particle complex subunit 13 middle" evidence="10">
    <location>
        <begin position="1471"/>
        <end position="1639"/>
    </location>
</feature>
<feature type="region of interest" description="Disordered" evidence="6">
    <location>
        <begin position="1918"/>
        <end position="1995"/>
    </location>
</feature>
<keyword evidence="5" id="KW-0349">Heme</keyword>
<keyword evidence="3 5" id="KW-0479">Metal-binding</keyword>
<feature type="region of interest" description="Disordered" evidence="6">
    <location>
        <begin position="782"/>
        <end position="817"/>
    </location>
</feature>
<dbReference type="InParanoid" id="A0A317XZV4"/>
<dbReference type="GO" id="GO:0034354">
    <property type="term" value="P:'de novo' NAD+ biosynthetic process from L-tryptophan"/>
    <property type="evidence" value="ECO:0007669"/>
    <property type="project" value="TreeGrafter"/>
</dbReference>
<dbReference type="InterPro" id="IPR000898">
    <property type="entry name" value="Indolamine_dOase"/>
</dbReference>
<feature type="binding site" description="proximal binding residue" evidence="5">
    <location>
        <position position="642"/>
    </location>
    <ligand>
        <name>heme b</name>
        <dbReference type="ChEBI" id="CHEBI:60344"/>
    </ligand>
    <ligandPart>
        <name>Fe</name>
        <dbReference type="ChEBI" id="CHEBI:18248"/>
    </ligandPart>
</feature>
<feature type="compositionally biased region" description="Low complexity" evidence="6">
    <location>
        <begin position="1848"/>
        <end position="1860"/>
    </location>
</feature>
<feature type="region of interest" description="Disordered" evidence="6">
    <location>
        <begin position="1227"/>
        <end position="1246"/>
    </location>
</feature>
<dbReference type="InterPro" id="IPR037143">
    <property type="entry name" value="4-PPantetheinyl_Trfase_dom_sf"/>
</dbReference>
<reference evidence="11 12" key="1">
    <citation type="journal article" date="2018" name="Mol. Biol. Evol.">
        <title>Broad Genomic Sampling Reveals a Smut Pathogenic Ancestry of the Fungal Clade Ustilaginomycotina.</title>
        <authorList>
            <person name="Kijpornyongpan T."/>
            <person name="Mondo S.J."/>
            <person name="Barry K."/>
            <person name="Sandor L."/>
            <person name="Lee J."/>
            <person name="Lipzen A."/>
            <person name="Pangilinan J."/>
            <person name="LaButti K."/>
            <person name="Hainaut M."/>
            <person name="Henrissat B."/>
            <person name="Grigoriev I.V."/>
            <person name="Spatafora J.W."/>
            <person name="Aime M.C."/>
        </authorList>
    </citation>
    <scope>NUCLEOTIDE SEQUENCE [LARGE SCALE GENOMIC DNA]</scope>
    <source>
        <strain evidence="11 12">MCA 3645</strain>
    </source>
</reference>
<dbReference type="SUPFAM" id="SSF140959">
    <property type="entry name" value="Indolic compounds 2,3-dioxygenase-like"/>
    <property type="match status" value="1"/>
</dbReference>
<dbReference type="Gene3D" id="1.20.58.480">
    <property type="match status" value="1"/>
</dbReference>
<evidence type="ECO:0000259" key="10">
    <source>
        <dbReference type="Pfam" id="PF23647"/>
    </source>
</evidence>
<dbReference type="GO" id="GO:0000287">
    <property type="term" value="F:magnesium ion binding"/>
    <property type="evidence" value="ECO:0007669"/>
    <property type="project" value="InterPro"/>
</dbReference>
<feature type="compositionally biased region" description="Low complexity" evidence="6">
    <location>
        <begin position="1932"/>
        <end position="1949"/>
    </location>
</feature>
<evidence type="ECO:0000259" key="8">
    <source>
        <dbReference type="Pfam" id="PF06159"/>
    </source>
</evidence>
<sequence>MTGTHFDDFAYSNEAGPSSPSPVCCSPSSSPSTSPRKAFYPVWPESHDDAEYFEIPPDHFLAQQRGPTKSHSSTATATATSPLTEAHRPSWTQSSSADAFSINSESTTTATTTSTVSTDVDASLSSQPLSELAHAVQAGIPAAPTPAGLVAAAQDRFVDAVPRPAGFSTINEQIPDTSTLAAADFDIDVRSGFLPPEQPVLRLSGEHEQLWEVALDEAKRIPLMQGGGGIKTTPEQRAQARRWRRHIREMAVLPLADELANDIRFARRGHVVLSFLAHFYIHSQPRKTPDAALPPSRRWLGDLFSARKSAEEIQDEQDRADELAGKFARRLPASIAVPWVQLSQKLDLPPILTYATTVLWNWAYIDPARGLEKDNLRIVETFTGTKSEEHFFLTSLLIEARGVEALELMRVSLDEAFVGDRVARRRIAGNLVRLAAVIKDLSVLMRDVRTDCDPKTFYWGIRPWFVGSDTVEAGEQPGWHFEGVDPEGVLRTFSGPSAGQSSMIHAIDVFLDVDHTRRKQRVNRPQASGDNRGADATFMERMQLYMPGHHRAFLTHLKNISFDDDEDEDDEDLAEATSFRDANIDDDVPEDPSTGDGAEAPRELPHPIRSLAIKARDEIHDEGLPEAYDNALQALKGLRDEHMKVAYLYIIAQARGSPPDEFSPLPKGFTGEPDLDRRIAAKARAETETALDTSANDDGGGAKGTGGTDLVSFLRDCRVNTIDTLITAKNAARDAVSRAVTEVSASASIPLRAAAIASCSPSQHSSGNDASSGITAGQSPTLPISSAAFGSKPDQSEGRKTSNNTTDDAEPSLISNADGLGDSQLQIWAVDISDWVPESDTAFRKLVEVLLPAAHSADDRAKVLRYYKQIDRSRSLVARLLPRWMLHRHFGIAFDAARFAATTEGRPYLLSPTLPAHVDFNVSHDTDWIVMAFWAAPSRTADASALLASASASSSRVGIDVMSLQLPHYETTVRSFAETMDIALTPDELRWVLAPLNDNSSTISYKERERDSLHRLYRFWTYKEAFTKNIGKGLGFDFTTVRMDFERPADARDSLRIRGVPEPAYNFVDILMPPSGGGSGANSTAYPSQLVVCHGPHDAETIHGQPQIEAQMSADAAKQQGLLTVWTMEELLDQIQSVIGVAASQDAQNIVHSNSIWSSYSRAVIALYTISYGSRCLIDLAGAFLVETVTDRKELGSSVYLTELELEQHGNGRPTDWTTALGRRSVSSATSGSSIDNRQYGVRHPPRRRGSCSSHIGFWPSSAVSQASAEKPYFEERSGTTEPGSDPLLEAIQTSISSSYEDDLQHDGAGKNGLGAQWPTSSLLVLPSSFGTLFLGETFRAYLCVRNESGVPVREPSLRIEMQIGDSAAASSSSRPDAAPRWAQLGHLILPSPTSQDPAGNPIWELPSNGAMETTAAYDIKDLGAHVLVCTVGYKMPVLAPATAGSPDRETIWQERSFRKFYKFSVPTSPISVRTKVHNQRSAMASMHPDVKVRDRVALEVQVQNISGSSLVFDGLTLRPSRGWNWISEDRPSVTAARKAISNTSDEQAAVKDAEVALPTMVDMWKGSQALLADGDVRQYLFTLTPATSAAEREAAAVDLGVSPEGHHLVGDPIGHLNVSWRMSQGEPGRLQTSQLLRRRVAVPAVDCTRPRKVLTAIANKIASTESIAKQGSTISTTTSTPDPILTTQLTLHEKSLKGLNELHDGMEVHLAFDLCVGDESVARLAVSNSSRRPSLAASQSIATGTIDARSNLGDNDQQDGSGGGDDHDDDDDDDDDDKPLSQLAASPKMRAKALRSISTNSNAGLDTESEASTGAGLKSMVLSRRLRIAVQHCTVERASEQMQAPRLTLDGLTLDGSTTPKRTGSTASNRSFQQQQNSGHGANASSGSPSSGLLGGGRSKLQSNLSNLVRNSSLSVANPASTLRRQMLPRSSMDNNSVSDSNSNSNSNATPEYGHSAPISRTSTPGVPPALPPKTAPFMTPNQSQQSAHYSQTAAEDALAYTGAEEVSQLPPPVLPWSRVLSLYREHLESNTQALSRPANVGAPETIPASFLPSVSSSDPGGSEQTPFATVDFVGSSLVVLPDVEINIPVRVDPTSNRVVSASVSDGHSDHGVKFGSTGVMSFAETYLISVDPSAIDGGELGDSHNDGVVRFGAFRILLLGWSDQICAPDAAAASRHEDEDAGHYNELPTAITLKEIPVVAEGILS</sequence>
<feature type="region of interest" description="Disordered" evidence="6">
    <location>
        <begin position="62"/>
        <end position="99"/>
    </location>
</feature>
<dbReference type="Proteomes" id="UP000246740">
    <property type="component" value="Unassembled WGS sequence"/>
</dbReference>
<dbReference type="InterPro" id="IPR008278">
    <property type="entry name" value="4-PPantetheinyl_Trfase_dom"/>
</dbReference>
<evidence type="ECO:0000256" key="5">
    <source>
        <dbReference type="PIRSR" id="PIRSR600898-1"/>
    </source>
</evidence>
<evidence type="ECO:0000259" key="7">
    <source>
        <dbReference type="Pfam" id="PF01648"/>
    </source>
</evidence>
<dbReference type="PANTHER" id="PTHR28657:SF5">
    <property type="entry name" value="INDOLEAMINE 2,3-DIOXYGENASE"/>
    <property type="match status" value="1"/>
</dbReference>
<feature type="compositionally biased region" description="Acidic residues" evidence="6">
    <location>
        <begin position="564"/>
        <end position="574"/>
    </location>
</feature>
<dbReference type="Pfam" id="PF01231">
    <property type="entry name" value="IDO"/>
    <property type="match status" value="1"/>
</dbReference>
<dbReference type="Pfam" id="PF01648">
    <property type="entry name" value="ACPS"/>
    <property type="match status" value="1"/>
</dbReference>
<protein>
    <submittedName>
        <fullName evidence="11">IDO-domain-containing protein</fullName>
    </submittedName>
</protein>
<keyword evidence="12" id="KW-1185">Reference proteome</keyword>
<dbReference type="STRING" id="1882483.A0A317XZV4"/>
<dbReference type="InterPro" id="IPR055427">
    <property type="entry name" value="TRAPPC13_N"/>
</dbReference>
<feature type="region of interest" description="Disordered" evidence="6">
    <location>
        <begin position="1842"/>
        <end position="1900"/>
    </location>
</feature>
<evidence type="ECO:0000313" key="12">
    <source>
        <dbReference type="Proteomes" id="UP000246740"/>
    </source>
</evidence>
<comment type="similarity">
    <text evidence="1">Belongs to the indoleamine 2,3-dioxygenase family.</text>
</comment>
<feature type="compositionally biased region" description="Low complexity" evidence="6">
    <location>
        <begin position="69"/>
        <end position="84"/>
    </location>
</feature>
<evidence type="ECO:0000313" key="11">
    <source>
        <dbReference type="EMBL" id="PWZ03642.1"/>
    </source>
</evidence>
<dbReference type="InterPro" id="IPR055429">
    <property type="entry name" value="TRAPPC13_M"/>
</dbReference>
<accession>A0A317XZV4</accession>
<dbReference type="SUPFAM" id="SSF56214">
    <property type="entry name" value="4'-phosphopantetheinyl transferase"/>
    <property type="match status" value="2"/>
</dbReference>
<keyword evidence="4 5" id="KW-0408">Iron</keyword>
<feature type="region of interest" description="Disordered" evidence="6">
    <location>
        <begin position="684"/>
        <end position="704"/>
    </location>
</feature>
<proteinExistence type="inferred from homology"/>
<dbReference type="InterPro" id="IPR037217">
    <property type="entry name" value="Trp/Indoleamine_2_3_dOase-like"/>
</dbReference>
<dbReference type="EMBL" id="KZ819188">
    <property type="protein sequence ID" value="PWZ03642.1"/>
    <property type="molecule type" value="Genomic_DNA"/>
</dbReference>
<feature type="compositionally biased region" description="Polar residues" evidence="6">
    <location>
        <begin position="90"/>
        <end position="99"/>
    </location>
</feature>
<dbReference type="Pfam" id="PF22624">
    <property type="entry name" value="AASDHPPT_N"/>
    <property type="match status" value="1"/>
</dbReference>
<evidence type="ECO:0000256" key="6">
    <source>
        <dbReference type="SAM" id="MobiDB-lite"/>
    </source>
</evidence>
<feature type="domain" description="Trafficking protein particle complex subunit 13 N-terminal" evidence="8">
    <location>
        <begin position="1304"/>
        <end position="1466"/>
    </location>
</feature>
<feature type="domain" description="4'-phosphopantetheinyl transferase N-terminal" evidence="9">
    <location>
        <begin position="856"/>
        <end position="932"/>
    </location>
</feature>
<evidence type="ECO:0000256" key="1">
    <source>
        <dbReference type="ARBA" id="ARBA00007119"/>
    </source>
</evidence>
<dbReference type="Pfam" id="PF06159">
    <property type="entry name" value="TRAPPC13_N"/>
    <property type="match status" value="1"/>
</dbReference>
<dbReference type="GO" id="GO:0020037">
    <property type="term" value="F:heme binding"/>
    <property type="evidence" value="ECO:0007669"/>
    <property type="project" value="InterPro"/>
</dbReference>
<feature type="domain" description="4'-phosphopantetheinyl transferase" evidence="7">
    <location>
        <begin position="956"/>
        <end position="1051"/>
    </location>
</feature>
<evidence type="ECO:0000259" key="9">
    <source>
        <dbReference type="Pfam" id="PF22624"/>
    </source>
</evidence>
<feature type="region of interest" description="Disordered" evidence="6">
    <location>
        <begin position="1"/>
        <end position="41"/>
    </location>
</feature>
<dbReference type="Gene3D" id="3.90.470.20">
    <property type="entry name" value="4'-phosphopantetheinyl transferase domain"/>
    <property type="match status" value="2"/>
</dbReference>
<feature type="compositionally biased region" description="Low complexity" evidence="6">
    <location>
        <begin position="1878"/>
        <end position="1893"/>
    </location>
</feature>
<dbReference type="GO" id="GO:0008897">
    <property type="term" value="F:holo-[acyl-carrier-protein] synthase activity"/>
    <property type="evidence" value="ECO:0007669"/>
    <property type="project" value="InterPro"/>
</dbReference>
<evidence type="ECO:0000256" key="2">
    <source>
        <dbReference type="ARBA" id="ARBA00022679"/>
    </source>
</evidence>
<dbReference type="InterPro" id="IPR055066">
    <property type="entry name" value="AASDHPPT_N"/>
</dbReference>
<feature type="compositionally biased region" description="Pro residues" evidence="6">
    <location>
        <begin position="1967"/>
        <end position="1976"/>
    </location>
</feature>
<feature type="compositionally biased region" description="Polar residues" evidence="6">
    <location>
        <begin position="1861"/>
        <end position="1877"/>
    </location>
</feature>
<evidence type="ECO:0000256" key="3">
    <source>
        <dbReference type="ARBA" id="ARBA00022723"/>
    </source>
</evidence>
<keyword evidence="2" id="KW-0808">Transferase</keyword>
<gene>
    <name evidence="11" type="ORF">BCV70DRAFT_204368</name>
</gene>
<feature type="compositionally biased region" description="Acidic residues" evidence="6">
    <location>
        <begin position="1767"/>
        <end position="1778"/>
    </location>
</feature>
<dbReference type="GO" id="GO:0033754">
    <property type="term" value="F:indoleamine 2,3-dioxygenase activity"/>
    <property type="evidence" value="ECO:0007669"/>
    <property type="project" value="TreeGrafter"/>
</dbReference>
<dbReference type="GO" id="GO:0019441">
    <property type="term" value="P:L-tryptophan catabolic process to kynurenine"/>
    <property type="evidence" value="ECO:0007669"/>
    <property type="project" value="InterPro"/>
</dbReference>
<dbReference type="GO" id="GO:0005737">
    <property type="term" value="C:cytoplasm"/>
    <property type="evidence" value="ECO:0007669"/>
    <property type="project" value="TreeGrafter"/>
</dbReference>
<dbReference type="OrthoDB" id="540174at2759"/>
<feature type="region of interest" description="Disordered" evidence="6">
    <location>
        <begin position="564"/>
        <end position="606"/>
    </location>
</feature>
<name>A0A317XZV4_9BASI</name>
<feature type="compositionally biased region" description="Polar residues" evidence="6">
    <location>
        <begin position="1981"/>
        <end position="1995"/>
    </location>
</feature>
<feature type="region of interest" description="Disordered" evidence="6">
    <location>
        <begin position="1747"/>
        <end position="1798"/>
    </location>
</feature>
<feature type="compositionally biased region" description="Low complexity" evidence="6">
    <location>
        <begin position="17"/>
        <end position="35"/>
    </location>
</feature>
<dbReference type="PANTHER" id="PTHR28657">
    <property type="entry name" value="INDOLEAMINE 2,3-DIOXYGENASE"/>
    <property type="match status" value="1"/>
</dbReference>
<dbReference type="Pfam" id="PF23647">
    <property type="entry name" value="TRAPPC13_M"/>
    <property type="match status" value="1"/>
</dbReference>
<organism evidence="11 12">
    <name type="scientific">Testicularia cyperi</name>
    <dbReference type="NCBI Taxonomy" id="1882483"/>
    <lineage>
        <taxon>Eukaryota</taxon>
        <taxon>Fungi</taxon>
        <taxon>Dikarya</taxon>
        <taxon>Basidiomycota</taxon>
        <taxon>Ustilaginomycotina</taxon>
        <taxon>Ustilaginomycetes</taxon>
        <taxon>Ustilaginales</taxon>
        <taxon>Anthracoideaceae</taxon>
        <taxon>Testicularia</taxon>
    </lineage>
</organism>
<evidence type="ECO:0000256" key="4">
    <source>
        <dbReference type="ARBA" id="ARBA00023004"/>
    </source>
</evidence>